<keyword evidence="2" id="KW-1185">Reference proteome</keyword>
<sequence>MSLRNANGKLREEKKAEADGQPCFFYIKTAPETVKIPGAFVSYYMRYPDLFDVDSVQKSFALIHSERVPPF</sequence>
<gene>
    <name evidence="1" type="ORF">RBAM_38710</name>
</gene>
<dbReference type="EMBL" id="CP000560">
    <property type="protein sequence ID" value="QDE58080.1"/>
    <property type="molecule type" value="Genomic_DNA"/>
</dbReference>
<name>A0A4Y6A8L3_BACVZ</name>
<organism evidence="1 2">
    <name type="scientific">Bacillus velezensis (strain DSM 23117 / BGSC 10A6 / LMG 26770 / FZB42)</name>
    <name type="common">Bacillus amyloliquefaciens subsp. plantarum</name>
    <dbReference type="NCBI Taxonomy" id="326423"/>
    <lineage>
        <taxon>Bacteria</taxon>
        <taxon>Bacillati</taxon>
        <taxon>Bacillota</taxon>
        <taxon>Bacilli</taxon>
        <taxon>Bacillales</taxon>
        <taxon>Bacillaceae</taxon>
        <taxon>Bacillus</taxon>
        <taxon>Bacillus amyloliquefaciens group</taxon>
    </lineage>
</organism>
<dbReference type="Proteomes" id="UP000001120">
    <property type="component" value="Chromosome"/>
</dbReference>
<dbReference type="AlphaFoldDB" id="A0A4Y6A8L3"/>
<dbReference type="KEGG" id="bay:RBAM_38710"/>
<proteinExistence type="predicted"/>
<reference evidence="1 2" key="1">
    <citation type="journal article" date="2007" name="Nat. Biotechnol.">
        <title>Comparative analysis of the complete genome sequence of the plant growth-promoting bacterium Bacillus amyloliquefaciens FZB42.</title>
        <authorList>
            <person name="Chen X.H."/>
            <person name="Koumoutsi A."/>
            <person name="Scholz R."/>
            <person name="Eisenreich A."/>
            <person name="Schneider K."/>
            <person name="Heinemeyer I."/>
            <person name="Morgenstern B."/>
            <person name="Voss B."/>
            <person name="Hess W.R."/>
            <person name="Reva O."/>
            <person name="Junge H."/>
            <person name="Voigt B."/>
            <person name="Jungblut P.R."/>
            <person name="Vater J."/>
            <person name="Sussmuth R."/>
            <person name="Liesegang H."/>
            <person name="Strittmatter A."/>
            <person name="Gottschalk G."/>
            <person name="Borriss R."/>
        </authorList>
    </citation>
    <scope>NUCLEOTIDE SEQUENCE [LARGE SCALE GENOMIC DNA]</scope>
    <source>
        <strain evidence="2">DSM 23117 / BGSC 10A6 / LMG 26770 / FZB42</strain>
    </source>
</reference>
<accession>A0A4Y6A8L3</accession>
<protein>
    <submittedName>
        <fullName evidence="1">Uncharacterized protein</fullName>
    </submittedName>
</protein>
<evidence type="ECO:0000313" key="2">
    <source>
        <dbReference type="Proteomes" id="UP000001120"/>
    </source>
</evidence>
<evidence type="ECO:0000313" key="1">
    <source>
        <dbReference type="EMBL" id="QDE58080.1"/>
    </source>
</evidence>